<dbReference type="GO" id="GO:0046103">
    <property type="term" value="P:inosine biosynthetic process"/>
    <property type="evidence" value="ECO:0007669"/>
    <property type="project" value="TreeGrafter"/>
</dbReference>
<dbReference type="GO" id="GO:0006154">
    <property type="term" value="P:adenosine catabolic process"/>
    <property type="evidence" value="ECO:0007669"/>
    <property type="project" value="TreeGrafter"/>
</dbReference>
<evidence type="ECO:0000256" key="2">
    <source>
        <dbReference type="ARBA" id="ARBA00006676"/>
    </source>
</evidence>
<evidence type="ECO:0000256" key="4">
    <source>
        <dbReference type="ARBA" id="ARBA00022801"/>
    </source>
</evidence>
<comment type="similarity">
    <text evidence="2">Belongs to the metallo-dependent hydrolases superfamily. Adenosine and AMP deaminases family.</text>
</comment>
<feature type="domain" description="Adenosine deaminase" evidence="9">
    <location>
        <begin position="16"/>
        <end position="277"/>
    </location>
</feature>
<evidence type="ECO:0000256" key="3">
    <source>
        <dbReference type="ARBA" id="ARBA00022723"/>
    </source>
</evidence>
<evidence type="ECO:0000256" key="8">
    <source>
        <dbReference type="SAM" id="MobiDB-lite"/>
    </source>
</evidence>
<keyword evidence="3" id="KW-0479">Metal-binding</keyword>
<dbReference type="EMBL" id="JAQOWY010000451">
    <property type="protein sequence ID" value="KAK1841872.1"/>
    <property type="molecule type" value="Genomic_DNA"/>
</dbReference>
<evidence type="ECO:0000256" key="7">
    <source>
        <dbReference type="ARBA" id="ARBA00048787"/>
    </source>
</evidence>
<name>A0AAD9A699_9PEZI</name>
<dbReference type="InterPro" id="IPR032466">
    <property type="entry name" value="Metal_Hydrolase"/>
</dbReference>
<dbReference type="GO" id="GO:0009117">
    <property type="term" value="P:nucleotide metabolic process"/>
    <property type="evidence" value="ECO:0007669"/>
    <property type="project" value="UniProtKB-KW"/>
</dbReference>
<dbReference type="AlphaFoldDB" id="A0AAD9A699"/>
<dbReference type="InterPro" id="IPR006330">
    <property type="entry name" value="Ado/ade_deaminase"/>
</dbReference>
<evidence type="ECO:0000256" key="1">
    <source>
        <dbReference type="ARBA" id="ARBA00001947"/>
    </source>
</evidence>
<keyword evidence="5" id="KW-0862">Zinc</keyword>
<dbReference type="PANTHER" id="PTHR11409">
    <property type="entry name" value="ADENOSINE DEAMINASE"/>
    <property type="match status" value="1"/>
</dbReference>
<keyword evidence="4" id="KW-0378">Hydrolase</keyword>
<keyword evidence="11" id="KW-1185">Reference proteome</keyword>
<evidence type="ECO:0000256" key="5">
    <source>
        <dbReference type="ARBA" id="ARBA00022833"/>
    </source>
</evidence>
<accession>A0AAD9A699</accession>
<dbReference type="Gene3D" id="3.20.20.140">
    <property type="entry name" value="Metal-dependent hydrolases"/>
    <property type="match status" value="1"/>
</dbReference>
<keyword evidence="6" id="KW-0546">Nucleotide metabolism</keyword>
<gene>
    <name evidence="10" type="ORF">CCHR01_15514</name>
</gene>
<dbReference type="Pfam" id="PF00962">
    <property type="entry name" value="A_deaminase"/>
    <property type="match status" value="1"/>
</dbReference>
<comment type="catalytic activity">
    <reaction evidence="7">
        <text>N(6)-methyl-AMP + H2O + H(+) = IMP + methylamine</text>
        <dbReference type="Rhea" id="RHEA:16001"/>
        <dbReference type="ChEBI" id="CHEBI:15377"/>
        <dbReference type="ChEBI" id="CHEBI:15378"/>
        <dbReference type="ChEBI" id="CHEBI:58053"/>
        <dbReference type="ChEBI" id="CHEBI:59338"/>
        <dbReference type="ChEBI" id="CHEBI:144842"/>
    </reaction>
    <physiologicalReaction direction="left-to-right" evidence="7">
        <dbReference type="Rhea" id="RHEA:16002"/>
    </physiologicalReaction>
</comment>
<comment type="cofactor">
    <cofactor evidence="1">
        <name>Zn(2+)</name>
        <dbReference type="ChEBI" id="CHEBI:29105"/>
    </cofactor>
</comment>
<dbReference type="PANTHER" id="PTHR11409:SF42">
    <property type="entry name" value="ADENOSINE DEAMINASE-LIKE PROTEIN"/>
    <property type="match status" value="1"/>
</dbReference>
<feature type="region of interest" description="Disordered" evidence="8">
    <location>
        <begin position="452"/>
        <end position="471"/>
    </location>
</feature>
<dbReference type="InterPro" id="IPR001365">
    <property type="entry name" value="A_deaminase_dom"/>
</dbReference>
<evidence type="ECO:0000259" key="9">
    <source>
        <dbReference type="Pfam" id="PF00962"/>
    </source>
</evidence>
<dbReference type="GO" id="GO:0004000">
    <property type="term" value="F:adenosine deaminase activity"/>
    <property type="evidence" value="ECO:0007669"/>
    <property type="project" value="TreeGrafter"/>
</dbReference>
<sequence>MPSSKTAADMDFRALPKIELHAHLTGSVSRHTLHEIWAVKKAAGETDLEDPLVVMPEDKHDYNLTTFFPLFSSYIYNLITTPETLRTATLSVLKDFHADGVTYLELRTTPRSLPSPTPQPPSVYVSTILSAIAEFEAAHPGPETMRTRLILSVDRRHTPAQADETVRLAAQFRDQGVVGVDLCGDPAARCHGVDGQDNISIFRGAFAEAKRLGLGLTIHFGEAECSGHPDELAEILSWEPGRLGHVIHLGEDVKKEITAKKIGLELCLSCNVHAGMVTGGFEGHHFGEWWGVERSVISLGVSSCCCSFTLNAGSQRRGSCVWMKRNVFANVVNRQMMWVFLAARYRTSTGWWLSISTCLEMRFAHSPDGALTPSLAETLRSSAFKTSCGERLMTKACLYNCQIEDKIKIQVGFLRRLICTYRLPLRPRNFNVETFELSFGLLVPGKIAGTSNTPVPSPAGRLYGPTRAGSGPRPCPISGVPAKLAYTYLEPSRLWRD</sequence>
<evidence type="ECO:0000313" key="11">
    <source>
        <dbReference type="Proteomes" id="UP001243330"/>
    </source>
</evidence>
<dbReference type="SUPFAM" id="SSF51556">
    <property type="entry name" value="Metallo-dependent hydrolases"/>
    <property type="match status" value="1"/>
</dbReference>
<comment type="caution">
    <text evidence="10">The sequence shown here is derived from an EMBL/GenBank/DDBJ whole genome shotgun (WGS) entry which is preliminary data.</text>
</comment>
<proteinExistence type="inferred from homology"/>
<dbReference type="GO" id="GO:0046872">
    <property type="term" value="F:metal ion binding"/>
    <property type="evidence" value="ECO:0007669"/>
    <property type="project" value="UniProtKB-KW"/>
</dbReference>
<protein>
    <submittedName>
        <fullName evidence="10">Adenosine deaminase</fullName>
    </submittedName>
</protein>
<reference evidence="10" key="1">
    <citation type="submission" date="2023-01" db="EMBL/GenBank/DDBJ databases">
        <title>Colletotrichum chrysophilum M932 genome sequence.</title>
        <authorList>
            <person name="Baroncelli R."/>
        </authorList>
    </citation>
    <scope>NUCLEOTIDE SEQUENCE</scope>
    <source>
        <strain evidence="10">M932</strain>
    </source>
</reference>
<dbReference type="Proteomes" id="UP001243330">
    <property type="component" value="Unassembled WGS sequence"/>
</dbReference>
<organism evidence="10 11">
    <name type="scientific">Colletotrichum chrysophilum</name>
    <dbReference type="NCBI Taxonomy" id="1836956"/>
    <lineage>
        <taxon>Eukaryota</taxon>
        <taxon>Fungi</taxon>
        <taxon>Dikarya</taxon>
        <taxon>Ascomycota</taxon>
        <taxon>Pezizomycotina</taxon>
        <taxon>Sordariomycetes</taxon>
        <taxon>Hypocreomycetidae</taxon>
        <taxon>Glomerellales</taxon>
        <taxon>Glomerellaceae</taxon>
        <taxon>Colletotrichum</taxon>
        <taxon>Colletotrichum gloeosporioides species complex</taxon>
    </lineage>
</organism>
<evidence type="ECO:0000313" key="10">
    <source>
        <dbReference type="EMBL" id="KAK1841872.1"/>
    </source>
</evidence>
<evidence type="ECO:0000256" key="6">
    <source>
        <dbReference type="ARBA" id="ARBA00023080"/>
    </source>
</evidence>